<feature type="signal peptide" evidence="1">
    <location>
        <begin position="1"/>
        <end position="21"/>
    </location>
</feature>
<sequence>MYLCGLFYFTLIIIIPVVVQPDTSSKPHLPLESTIQQKAIVPAEPLPRDFII</sequence>
<feature type="chain" id="PRO_5004825450" evidence="1">
    <location>
        <begin position="22"/>
        <end position="52"/>
    </location>
</feature>
<reference evidence="3" key="1">
    <citation type="journal article" date="2014" name="Nat. Genet.">
        <title>Genome of the human hookworm Necator americanus.</title>
        <authorList>
            <person name="Tang Y.T."/>
            <person name="Gao X."/>
            <person name="Rosa B.A."/>
            <person name="Abubucker S."/>
            <person name="Hallsworth-Pepin K."/>
            <person name="Martin J."/>
            <person name="Tyagi R."/>
            <person name="Heizer E."/>
            <person name="Zhang X."/>
            <person name="Bhonagiri-Palsikar V."/>
            <person name="Minx P."/>
            <person name="Warren W.C."/>
            <person name="Wang Q."/>
            <person name="Zhan B."/>
            <person name="Hotez P.J."/>
            <person name="Sternberg P.W."/>
            <person name="Dougall A."/>
            <person name="Gaze S.T."/>
            <person name="Mulvenna J."/>
            <person name="Sotillo J."/>
            <person name="Ranganathan S."/>
            <person name="Rabelo E.M."/>
            <person name="Wilson R.K."/>
            <person name="Felgner P.L."/>
            <person name="Bethony J."/>
            <person name="Hawdon J.M."/>
            <person name="Gasser R.B."/>
            <person name="Loukas A."/>
            <person name="Mitreva M."/>
        </authorList>
    </citation>
    <scope>NUCLEOTIDE SEQUENCE [LARGE SCALE GENOMIC DNA]</scope>
</reference>
<keyword evidence="3" id="KW-1185">Reference proteome</keyword>
<evidence type="ECO:0000256" key="1">
    <source>
        <dbReference type="SAM" id="SignalP"/>
    </source>
</evidence>
<dbReference type="KEGG" id="nai:NECAME_05960"/>
<gene>
    <name evidence="2" type="ORF">NECAME_05960</name>
</gene>
<organism evidence="2 3">
    <name type="scientific">Necator americanus</name>
    <name type="common">Human hookworm</name>
    <dbReference type="NCBI Taxonomy" id="51031"/>
    <lineage>
        <taxon>Eukaryota</taxon>
        <taxon>Metazoa</taxon>
        <taxon>Ecdysozoa</taxon>
        <taxon>Nematoda</taxon>
        <taxon>Chromadorea</taxon>
        <taxon>Rhabditida</taxon>
        <taxon>Rhabditina</taxon>
        <taxon>Rhabditomorpha</taxon>
        <taxon>Strongyloidea</taxon>
        <taxon>Ancylostomatidae</taxon>
        <taxon>Bunostominae</taxon>
        <taxon>Necator</taxon>
    </lineage>
</organism>
<evidence type="ECO:0000313" key="3">
    <source>
        <dbReference type="Proteomes" id="UP000053676"/>
    </source>
</evidence>
<dbReference type="EMBL" id="KI657551">
    <property type="protein sequence ID" value="ETN86468.1"/>
    <property type="molecule type" value="Genomic_DNA"/>
</dbReference>
<name>W2TXA3_NECAM</name>
<feature type="non-terminal residue" evidence="2">
    <location>
        <position position="52"/>
    </location>
</feature>
<dbReference type="Proteomes" id="UP000053676">
    <property type="component" value="Unassembled WGS sequence"/>
</dbReference>
<proteinExistence type="predicted"/>
<protein>
    <submittedName>
        <fullName evidence="2">Uncharacterized protein</fullName>
    </submittedName>
</protein>
<accession>W2TXA3</accession>
<evidence type="ECO:0000313" key="2">
    <source>
        <dbReference type="EMBL" id="ETN86468.1"/>
    </source>
</evidence>
<keyword evidence="1" id="KW-0732">Signal</keyword>
<dbReference type="AlphaFoldDB" id="W2TXA3"/>